<comment type="similarity">
    <text evidence="9">Belongs to the glycosyl hydrolase 16 family.</text>
</comment>
<keyword evidence="5 9" id="KW-0378">Hydrolase</keyword>
<dbReference type="GO" id="GO:0004553">
    <property type="term" value="F:hydrolase activity, hydrolyzing O-glycosyl compounds"/>
    <property type="evidence" value="ECO:0007669"/>
    <property type="project" value="InterPro"/>
</dbReference>
<gene>
    <name evidence="12" type="ORF">Prudu_022705</name>
</gene>
<keyword evidence="7 9" id="KW-0326">Glycosidase</keyword>
<keyword evidence="1 9" id="KW-0134">Cell wall</keyword>
<dbReference type="InterPro" id="IPR000757">
    <property type="entry name" value="Beta-glucanase-like"/>
</dbReference>
<dbReference type="PIRSF" id="PIRSF005604">
    <property type="entry name" value="XET"/>
    <property type="match status" value="1"/>
</dbReference>
<comment type="subcellular location">
    <subcellularLocation>
        <location evidence="9">Secreted</location>
        <location evidence="9">Cell wall</location>
    </subcellularLocation>
    <subcellularLocation>
        <location evidence="9">Secreted</location>
        <location evidence="9">Extracellular space</location>
        <location evidence="9">Apoplast</location>
    </subcellularLocation>
</comment>
<feature type="transmembrane region" description="Helical" evidence="10">
    <location>
        <begin position="37"/>
        <end position="61"/>
    </location>
</feature>
<dbReference type="GO" id="GO:0042546">
    <property type="term" value="P:cell wall biogenesis"/>
    <property type="evidence" value="ECO:0007669"/>
    <property type="project" value="InterPro"/>
</dbReference>
<evidence type="ECO:0000256" key="4">
    <source>
        <dbReference type="ARBA" id="ARBA00022679"/>
    </source>
</evidence>
<feature type="domain" description="GH16" evidence="11">
    <location>
        <begin position="56"/>
        <end position="253"/>
    </location>
</feature>
<evidence type="ECO:0000256" key="6">
    <source>
        <dbReference type="ARBA" id="ARBA00023157"/>
    </source>
</evidence>
<keyword evidence="2 9" id="KW-0052">Apoplast</keyword>
<dbReference type="PANTHER" id="PTHR31062">
    <property type="entry name" value="XYLOGLUCAN ENDOTRANSGLUCOSYLASE/HYDROLASE PROTEIN 8-RELATED"/>
    <property type="match status" value="1"/>
</dbReference>
<evidence type="ECO:0000256" key="8">
    <source>
        <dbReference type="PIRSR" id="PIRSR005604-1"/>
    </source>
</evidence>
<dbReference type="PROSITE" id="PS51762">
    <property type="entry name" value="GH16_2"/>
    <property type="match status" value="1"/>
</dbReference>
<evidence type="ECO:0000256" key="5">
    <source>
        <dbReference type="ARBA" id="ARBA00022801"/>
    </source>
</evidence>
<dbReference type="Pfam" id="PF00722">
    <property type="entry name" value="Glyco_hydro_16"/>
    <property type="match status" value="1"/>
</dbReference>
<evidence type="ECO:0000256" key="9">
    <source>
        <dbReference type="RuleBase" id="RU361120"/>
    </source>
</evidence>
<keyword evidence="6" id="KW-1015">Disulfide bond</keyword>
<evidence type="ECO:0000256" key="2">
    <source>
        <dbReference type="ARBA" id="ARBA00022523"/>
    </source>
</evidence>
<dbReference type="InterPro" id="IPR016455">
    <property type="entry name" value="XTH"/>
</dbReference>
<evidence type="ECO:0000256" key="3">
    <source>
        <dbReference type="ARBA" id="ARBA00022525"/>
    </source>
</evidence>
<dbReference type="GO" id="GO:0010411">
    <property type="term" value="P:xyloglucan metabolic process"/>
    <property type="evidence" value="ECO:0007669"/>
    <property type="project" value="InterPro"/>
</dbReference>
<keyword evidence="3 9" id="KW-0964">Secreted</keyword>
<evidence type="ECO:0000256" key="7">
    <source>
        <dbReference type="ARBA" id="ARBA00023295"/>
    </source>
</evidence>
<accession>A0A4Y1RZZ0</accession>
<dbReference type="EMBL" id="AP019304">
    <property type="protein sequence ID" value="BBH10034.1"/>
    <property type="molecule type" value="Genomic_DNA"/>
</dbReference>
<keyword evidence="10" id="KW-0472">Membrane</keyword>
<keyword evidence="9" id="KW-0961">Cell wall biogenesis/degradation</keyword>
<dbReference type="InterPro" id="IPR044791">
    <property type="entry name" value="Beta-glucanase/XTH"/>
</dbReference>
<dbReference type="GO" id="GO:0016762">
    <property type="term" value="F:xyloglucan:xyloglucosyl transferase activity"/>
    <property type="evidence" value="ECO:0007669"/>
    <property type="project" value="UniProtKB-EC"/>
</dbReference>
<keyword evidence="4 9" id="KW-0808">Transferase</keyword>
<evidence type="ECO:0000313" key="12">
    <source>
        <dbReference type="EMBL" id="BBH10034.1"/>
    </source>
</evidence>
<feature type="active site" description="Proton donor" evidence="8">
    <location>
        <position position="148"/>
    </location>
</feature>
<dbReference type="CDD" id="cd02176">
    <property type="entry name" value="GH16_XET"/>
    <property type="match status" value="1"/>
</dbReference>
<organism evidence="12">
    <name type="scientific">Prunus dulcis</name>
    <name type="common">Almond</name>
    <name type="synonym">Amygdalus dulcis</name>
    <dbReference type="NCBI Taxonomy" id="3755"/>
    <lineage>
        <taxon>Eukaryota</taxon>
        <taxon>Viridiplantae</taxon>
        <taxon>Streptophyta</taxon>
        <taxon>Embryophyta</taxon>
        <taxon>Tracheophyta</taxon>
        <taxon>Spermatophyta</taxon>
        <taxon>Magnoliopsida</taxon>
        <taxon>eudicotyledons</taxon>
        <taxon>Gunneridae</taxon>
        <taxon>Pentapetalae</taxon>
        <taxon>rosids</taxon>
        <taxon>fabids</taxon>
        <taxon>Rosales</taxon>
        <taxon>Rosaceae</taxon>
        <taxon>Amygdaloideae</taxon>
        <taxon>Amygdaleae</taxon>
        <taxon>Prunus</taxon>
    </lineage>
</organism>
<name>A0A4Y1RZZ0_PRUDU</name>
<reference evidence="12" key="1">
    <citation type="journal article" date="2019" name="Science">
        <title>Mutation of a bHLH transcription factor allowed almond domestication.</title>
        <authorList>
            <person name="Sanchez-Perez R."/>
            <person name="Pavan S."/>
            <person name="Mazzeo R."/>
            <person name="Moldovan C."/>
            <person name="Aiese Cigliano R."/>
            <person name="Del Cueto J."/>
            <person name="Ricciardi F."/>
            <person name="Lotti C."/>
            <person name="Ricciardi L."/>
            <person name="Dicenta F."/>
            <person name="Lopez-Marques R.L."/>
            <person name="Lindberg Moller B."/>
        </authorList>
    </citation>
    <scope>NUCLEOTIDE SEQUENCE</scope>
</reference>
<dbReference type="AlphaFoldDB" id="A0A4Y1RZZ0"/>
<keyword evidence="10" id="KW-1133">Transmembrane helix</keyword>
<comment type="function">
    <text evidence="9">Catalyzes xyloglucan endohydrolysis (XEH) and/or endotransglycosylation (XET). Cleaves and religates xyloglucan polymers, an essential constituent of the primary cell wall, and thereby participates in cell wall construction of growing tissues.</text>
</comment>
<dbReference type="Pfam" id="PF06955">
    <property type="entry name" value="XET_C"/>
    <property type="match status" value="1"/>
</dbReference>
<comment type="PTM">
    <text evidence="9">Contains at least one intrachain disulfide bond essential for its enzymatic activity.</text>
</comment>
<dbReference type="InterPro" id="IPR010713">
    <property type="entry name" value="XET_C"/>
</dbReference>
<dbReference type="Gene3D" id="2.60.120.200">
    <property type="match status" value="1"/>
</dbReference>
<sequence length="329" mass="38354">MLMTAYYKSPIKMSCFLEGRLSPPQQWHLQIVELAIVWLRMAFPMLGFFVFLLLLVGGTIASNNDDSAFDKNYEITWGNDHVLSLNQGREIQLSLDSRSGSGFGSYLKYSSGFFHMRMKIPGNNSTAGVITTFYLTSKTSRHDELDFEFLGNAEGEAITLQTNVFVNGVGGREQRIHLWFDPTSHFHDYKLLWNPHQIVFFIDDTPIRVFNNYTNLGVPYPTQPMRIEATLWNGDWASPQKINWAYAPFRADYQGFDISGCSTQSSNVEECYKSNYWWNNRNYWELNPSQKQAYENVRKKYMNYDYCNDKPRFPFGLPKECNIQKYYKL</sequence>
<dbReference type="SUPFAM" id="SSF49899">
    <property type="entry name" value="Concanavalin A-like lectins/glucanases"/>
    <property type="match status" value="1"/>
</dbReference>
<keyword evidence="10" id="KW-0812">Transmembrane</keyword>
<dbReference type="GO" id="GO:0071555">
    <property type="term" value="P:cell wall organization"/>
    <property type="evidence" value="ECO:0007669"/>
    <property type="project" value="UniProtKB-KW"/>
</dbReference>
<evidence type="ECO:0000256" key="10">
    <source>
        <dbReference type="SAM" id="Phobius"/>
    </source>
</evidence>
<dbReference type="InterPro" id="IPR013320">
    <property type="entry name" value="ConA-like_dom_sf"/>
</dbReference>
<protein>
    <recommendedName>
        <fullName evidence="9">Xyloglucan endotransglucosylase/hydrolase</fullName>
        <ecNumber evidence="9">2.4.1.207</ecNumber>
    </recommendedName>
</protein>
<dbReference type="GO" id="GO:0048046">
    <property type="term" value="C:apoplast"/>
    <property type="evidence" value="ECO:0007669"/>
    <property type="project" value="UniProtKB-SubCell"/>
</dbReference>
<evidence type="ECO:0000256" key="1">
    <source>
        <dbReference type="ARBA" id="ARBA00022512"/>
    </source>
</evidence>
<proteinExistence type="inferred from homology"/>
<evidence type="ECO:0000259" key="11">
    <source>
        <dbReference type="PROSITE" id="PS51762"/>
    </source>
</evidence>
<feature type="active site" description="Nucleophile" evidence="8">
    <location>
        <position position="144"/>
    </location>
</feature>
<dbReference type="EC" id="2.4.1.207" evidence="9"/>